<feature type="domain" description="Metallo-beta-lactamase" evidence="6">
    <location>
        <begin position="75"/>
        <end position="266"/>
    </location>
</feature>
<accession>A0A1Y5MJM6</accession>
<dbReference type="SUPFAM" id="SSF56281">
    <property type="entry name" value="Metallo-hydrolase/oxidoreductase"/>
    <property type="match status" value="1"/>
</dbReference>
<dbReference type="InterPro" id="IPR036866">
    <property type="entry name" value="RibonucZ/Hydroxyglut_hydro"/>
</dbReference>
<evidence type="ECO:0000256" key="2">
    <source>
        <dbReference type="ARBA" id="ARBA00022723"/>
    </source>
</evidence>
<evidence type="ECO:0000256" key="1">
    <source>
        <dbReference type="ARBA" id="ARBA00007749"/>
    </source>
</evidence>
<dbReference type="RefSeq" id="WP_087582319.1">
    <property type="nucleotide sequence ID" value="NZ_NDYN01000001.1"/>
</dbReference>
<sequence length="277" mass="31148">MKKCLLSLALFCTLAFCADDEVVSKQNDQVWIGSMGGCKLYVFSLKTTDAPVDKLIAKDEAQKELVANTKNLPNKHNVMFAKCDDYTALIDSGYEDSLEVLKYDLQTFGNIKPEDLTYVIITHAHPDHIGGLIDGGKKTFKNARLLIDEKEWDYWMKGKDERTKEILSLYKDDKSFFDHKKPLFDGALKIMAIPAYGHTPGHNMISFESDNDKIIFIADLLHVLAVQEVEPSISITYDIDPAQAAKTREKVLDGLEDETTKIVGAHMPYKSPITLPE</sequence>
<dbReference type="Proteomes" id="UP000196317">
    <property type="component" value="Unassembled WGS sequence"/>
</dbReference>
<protein>
    <submittedName>
        <fullName evidence="7">Glyoxalase</fullName>
    </submittedName>
</protein>
<organism evidence="7 8">
    <name type="scientific">Campylobacter concisus</name>
    <dbReference type="NCBI Taxonomy" id="199"/>
    <lineage>
        <taxon>Bacteria</taxon>
        <taxon>Pseudomonadati</taxon>
        <taxon>Campylobacterota</taxon>
        <taxon>Epsilonproteobacteria</taxon>
        <taxon>Campylobacterales</taxon>
        <taxon>Campylobacteraceae</taxon>
        <taxon>Campylobacter</taxon>
    </lineage>
</organism>
<dbReference type="Gene3D" id="3.60.15.10">
    <property type="entry name" value="Ribonuclease Z/Hydroxyacylglutathione hydrolase-like"/>
    <property type="match status" value="1"/>
</dbReference>
<dbReference type="GO" id="GO:0016787">
    <property type="term" value="F:hydrolase activity"/>
    <property type="evidence" value="ECO:0007669"/>
    <property type="project" value="UniProtKB-KW"/>
</dbReference>
<keyword evidence="3" id="KW-0378">Hydrolase</keyword>
<evidence type="ECO:0000313" key="8">
    <source>
        <dbReference type="Proteomes" id="UP000196317"/>
    </source>
</evidence>
<dbReference type="SMART" id="SM00849">
    <property type="entry name" value="Lactamase_B"/>
    <property type="match status" value="1"/>
</dbReference>
<dbReference type="InterPro" id="IPR051013">
    <property type="entry name" value="MBL_superfamily_lactonases"/>
</dbReference>
<dbReference type="PANTHER" id="PTHR42978">
    <property type="entry name" value="QUORUM-QUENCHING LACTONASE YTNP-RELATED-RELATED"/>
    <property type="match status" value="1"/>
</dbReference>
<keyword evidence="5" id="KW-0732">Signal</keyword>
<feature type="signal peptide" evidence="5">
    <location>
        <begin position="1"/>
        <end position="18"/>
    </location>
</feature>
<comment type="similarity">
    <text evidence="1">Belongs to the metallo-beta-lactamase superfamily.</text>
</comment>
<dbReference type="GO" id="GO:0046872">
    <property type="term" value="F:metal ion binding"/>
    <property type="evidence" value="ECO:0007669"/>
    <property type="project" value="UniProtKB-KW"/>
</dbReference>
<keyword evidence="2" id="KW-0479">Metal-binding</keyword>
<proteinExistence type="inferred from homology"/>
<dbReference type="InterPro" id="IPR001279">
    <property type="entry name" value="Metallo-B-lactamas"/>
</dbReference>
<dbReference type="AlphaFoldDB" id="A0A1Y5MJM6"/>
<evidence type="ECO:0000313" key="7">
    <source>
        <dbReference type="EMBL" id="OUT08801.1"/>
    </source>
</evidence>
<keyword evidence="4" id="KW-0862">Zinc</keyword>
<comment type="caution">
    <text evidence="7">The sequence shown here is derived from an EMBL/GenBank/DDBJ whole genome shotgun (WGS) entry which is preliminary data.</text>
</comment>
<dbReference type="Pfam" id="PF00753">
    <property type="entry name" value="Lactamase_B"/>
    <property type="match status" value="1"/>
</dbReference>
<evidence type="ECO:0000256" key="5">
    <source>
        <dbReference type="SAM" id="SignalP"/>
    </source>
</evidence>
<reference evidence="7 8" key="1">
    <citation type="submission" date="2017-04" db="EMBL/GenBank/DDBJ databases">
        <title>Complete genome of Campylobacter concisus ATCC 33237T and draft genomes for an additional eight well characterized C. concisus strains.</title>
        <authorList>
            <person name="Cornelius A.J."/>
            <person name="Miller W.G."/>
            <person name="Lastovica A.J."/>
            <person name="On S.L."/>
            <person name="French N.P."/>
            <person name="Vandenberg O."/>
            <person name="Biggs P.J."/>
        </authorList>
    </citation>
    <scope>NUCLEOTIDE SEQUENCE [LARGE SCALE GENOMIC DNA]</scope>
    <source>
        <strain evidence="7 8">CCUG 19995</strain>
    </source>
</reference>
<dbReference type="PANTHER" id="PTHR42978:SF6">
    <property type="entry name" value="QUORUM-QUENCHING LACTONASE YTNP-RELATED"/>
    <property type="match status" value="1"/>
</dbReference>
<feature type="chain" id="PRO_5013074078" evidence="5">
    <location>
        <begin position="19"/>
        <end position="277"/>
    </location>
</feature>
<evidence type="ECO:0000256" key="3">
    <source>
        <dbReference type="ARBA" id="ARBA00022801"/>
    </source>
</evidence>
<evidence type="ECO:0000256" key="4">
    <source>
        <dbReference type="ARBA" id="ARBA00022833"/>
    </source>
</evidence>
<name>A0A1Y5MJM6_9BACT</name>
<gene>
    <name evidence="7" type="ORF">B9N65_00205</name>
</gene>
<dbReference type="EMBL" id="NDYN01000001">
    <property type="protein sequence ID" value="OUT08801.1"/>
    <property type="molecule type" value="Genomic_DNA"/>
</dbReference>
<evidence type="ECO:0000259" key="6">
    <source>
        <dbReference type="SMART" id="SM00849"/>
    </source>
</evidence>